<name>A0A3P1BJD7_9BACT</name>
<feature type="domain" description="Response regulatory" evidence="2">
    <location>
        <begin position="2"/>
        <end position="115"/>
    </location>
</feature>
<evidence type="ECO:0000259" key="2">
    <source>
        <dbReference type="PROSITE" id="PS50110"/>
    </source>
</evidence>
<dbReference type="GO" id="GO:0000156">
    <property type="term" value="F:phosphorelay response regulator activity"/>
    <property type="evidence" value="ECO:0007669"/>
    <property type="project" value="InterPro"/>
</dbReference>
<keyword evidence="1" id="KW-0597">Phosphoprotein</keyword>
<feature type="domain" description="HTH LytTR-type" evidence="3">
    <location>
        <begin position="163"/>
        <end position="270"/>
    </location>
</feature>
<sequence length="270" mass="30924">MTILIVEDEDATARKLRRLVQEVEPMAAIAGMTVSVEESVEWLQTHPRPDLILMDIELADGQSFDIFNRVSVTSPVIFITAYDEYAIKAFRVNSVDYLLKPVKEADLRAALTKLRTMKKALLDNPDGLKTSLANLLQEMTASSGSKPLSPDFVKAAPTYRDRFLVKQGQRLISIDLQDVAYLFTRNKMSFIKTRDDREWLVDYTIDDLSTMLDPKRFFRLNRQIIAELRAIDKVNLYFNGKLKIGLRPVFDEEVVVSREKAGEFKIWLGE</sequence>
<dbReference type="PROSITE" id="PS50930">
    <property type="entry name" value="HTH_LYTTR"/>
    <property type="match status" value="1"/>
</dbReference>
<dbReference type="SMART" id="SM00850">
    <property type="entry name" value="LytTR"/>
    <property type="match status" value="1"/>
</dbReference>
<evidence type="ECO:0000256" key="1">
    <source>
        <dbReference type="PROSITE-ProRule" id="PRU00169"/>
    </source>
</evidence>
<dbReference type="RefSeq" id="WP_124877564.1">
    <property type="nucleotide sequence ID" value="NZ_RQJO01000010.1"/>
</dbReference>
<dbReference type="InterPro" id="IPR007492">
    <property type="entry name" value="LytTR_DNA-bd_dom"/>
</dbReference>
<dbReference type="EMBL" id="RQJO01000010">
    <property type="protein sequence ID" value="RRB01102.1"/>
    <property type="molecule type" value="Genomic_DNA"/>
</dbReference>
<dbReference type="Gene3D" id="2.40.50.1020">
    <property type="entry name" value="LytTr DNA-binding domain"/>
    <property type="match status" value="1"/>
</dbReference>
<reference evidence="4 5" key="1">
    <citation type="submission" date="2018-11" db="EMBL/GenBank/DDBJ databases">
        <authorList>
            <person name="Zhou Z."/>
            <person name="Wang G."/>
        </authorList>
    </citation>
    <scope>NUCLEOTIDE SEQUENCE [LARGE SCALE GENOMIC DNA]</scope>
    <source>
        <strain evidence="4 5">KCTC52004</strain>
    </source>
</reference>
<dbReference type="FunFam" id="3.40.50.2300:FF:000361">
    <property type="entry name" value="Two-component system response regulator"/>
    <property type="match status" value="1"/>
</dbReference>
<gene>
    <name evidence="4" type="ORF">EHT25_23290</name>
</gene>
<dbReference type="OrthoDB" id="646623at2"/>
<organism evidence="4 5">
    <name type="scientific">Larkinella rosea</name>
    <dbReference type="NCBI Taxonomy" id="2025312"/>
    <lineage>
        <taxon>Bacteria</taxon>
        <taxon>Pseudomonadati</taxon>
        <taxon>Bacteroidota</taxon>
        <taxon>Cytophagia</taxon>
        <taxon>Cytophagales</taxon>
        <taxon>Spirosomataceae</taxon>
        <taxon>Larkinella</taxon>
    </lineage>
</organism>
<proteinExistence type="predicted"/>
<dbReference type="InterPro" id="IPR046947">
    <property type="entry name" value="LytR-like"/>
</dbReference>
<dbReference type="PANTHER" id="PTHR37299:SF1">
    <property type="entry name" value="STAGE 0 SPORULATION PROTEIN A HOMOLOG"/>
    <property type="match status" value="1"/>
</dbReference>
<dbReference type="Proteomes" id="UP000271925">
    <property type="component" value="Unassembled WGS sequence"/>
</dbReference>
<feature type="modified residue" description="4-aspartylphosphate" evidence="1">
    <location>
        <position position="55"/>
    </location>
</feature>
<dbReference type="InterPro" id="IPR011006">
    <property type="entry name" value="CheY-like_superfamily"/>
</dbReference>
<keyword evidence="4" id="KW-0238">DNA-binding</keyword>
<dbReference type="InterPro" id="IPR001789">
    <property type="entry name" value="Sig_transdc_resp-reg_receiver"/>
</dbReference>
<evidence type="ECO:0000259" key="3">
    <source>
        <dbReference type="PROSITE" id="PS50930"/>
    </source>
</evidence>
<dbReference type="Pfam" id="PF00072">
    <property type="entry name" value="Response_reg"/>
    <property type="match status" value="1"/>
</dbReference>
<dbReference type="Gene3D" id="3.40.50.2300">
    <property type="match status" value="1"/>
</dbReference>
<accession>A0A3P1BJD7</accession>
<dbReference type="PROSITE" id="PS50110">
    <property type="entry name" value="RESPONSE_REGULATORY"/>
    <property type="match status" value="1"/>
</dbReference>
<evidence type="ECO:0000313" key="4">
    <source>
        <dbReference type="EMBL" id="RRB01102.1"/>
    </source>
</evidence>
<dbReference type="PANTHER" id="PTHR37299">
    <property type="entry name" value="TRANSCRIPTIONAL REGULATOR-RELATED"/>
    <property type="match status" value="1"/>
</dbReference>
<dbReference type="GO" id="GO:0003677">
    <property type="term" value="F:DNA binding"/>
    <property type="evidence" value="ECO:0007669"/>
    <property type="project" value="UniProtKB-KW"/>
</dbReference>
<dbReference type="SMART" id="SM00448">
    <property type="entry name" value="REC"/>
    <property type="match status" value="1"/>
</dbReference>
<evidence type="ECO:0000313" key="5">
    <source>
        <dbReference type="Proteomes" id="UP000271925"/>
    </source>
</evidence>
<protein>
    <submittedName>
        <fullName evidence="4">DNA-binding response regulator</fullName>
    </submittedName>
</protein>
<dbReference type="Pfam" id="PF04397">
    <property type="entry name" value="LytTR"/>
    <property type="match status" value="1"/>
</dbReference>
<dbReference type="AlphaFoldDB" id="A0A3P1BJD7"/>
<dbReference type="SUPFAM" id="SSF52172">
    <property type="entry name" value="CheY-like"/>
    <property type="match status" value="1"/>
</dbReference>
<comment type="caution">
    <text evidence="4">The sequence shown here is derived from an EMBL/GenBank/DDBJ whole genome shotgun (WGS) entry which is preliminary data.</text>
</comment>
<keyword evidence="5" id="KW-1185">Reference proteome</keyword>